<accession>A0A238ZNK3</accession>
<dbReference type="OrthoDB" id="3673085at2"/>
<evidence type="ECO:0000313" key="7">
    <source>
        <dbReference type="EMBL" id="SNR84631.1"/>
    </source>
</evidence>
<keyword evidence="2" id="KW-0805">Transcription regulation</keyword>
<dbReference type="GO" id="GO:0032993">
    <property type="term" value="C:protein-DNA complex"/>
    <property type="evidence" value="ECO:0007669"/>
    <property type="project" value="TreeGrafter"/>
</dbReference>
<dbReference type="InterPro" id="IPR005119">
    <property type="entry name" value="LysR_subst-bd"/>
</dbReference>
<dbReference type="SUPFAM" id="SSF46785">
    <property type="entry name" value="Winged helix' DNA-binding domain"/>
    <property type="match status" value="1"/>
</dbReference>
<dbReference type="Gene3D" id="1.10.10.10">
    <property type="entry name" value="Winged helix-like DNA-binding domain superfamily/Winged helix DNA-binding domain"/>
    <property type="match status" value="1"/>
</dbReference>
<dbReference type="Proteomes" id="UP000198415">
    <property type="component" value="Unassembled WGS sequence"/>
</dbReference>
<comment type="similarity">
    <text evidence="1">Belongs to the LysR transcriptional regulatory family.</text>
</comment>
<feature type="domain" description="HTH lysR-type" evidence="6">
    <location>
        <begin position="2"/>
        <end position="59"/>
    </location>
</feature>
<name>A0A238ZNK3_9ACTN</name>
<dbReference type="InterPro" id="IPR036390">
    <property type="entry name" value="WH_DNA-bd_sf"/>
</dbReference>
<dbReference type="EMBL" id="FZNR01000006">
    <property type="protein sequence ID" value="SNR84631.1"/>
    <property type="molecule type" value="Genomic_DNA"/>
</dbReference>
<dbReference type="PANTHER" id="PTHR30346:SF29">
    <property type="entry name" value="LYSR SUBSTRATE-BINDING"/>
    <property type="match status" value="1"/>
</dbReference>
<evidence type="ECO:0000256" key="2">
    <source>
        <dbReference type="ARBA" id="ARBA00023015"/>
    </source>
</evidence>
<evidence type="ECO:0000256" key="5">
    <source>
        <dbReference type="SAM" id="MobiDB-lite"/>
    </source>
</evidence>
<reference evidence="7 8" key="1">
    <citation type="submission" date="2017-06" db="EMBL/GenBank/DDBJ databases">
        <authorList>
            <person name="Kim H.J."/>
            <person name="Triplett B.A."/>
        </authorList>
    </citation>
    <scope>NUCLEOTIDE SEQUENCE [LARGE SCALE GENOMIC DNA]</scope>
    <source>
        <strain evidence="7 8">DSM 43151</strain>
    </source>
</reference>
<gene>
    <name evidence="7" type="ORF">SAMN06264365_106159</name>
</gene>
<dbReference type="Pfam" id="PF03466">
    <property type="entry name" value="LysR_substrate"/>
    <property type="match status" value="1"/>
</dbReference>
<dbReference type="GO" id="GO:0003677">
    <property type="term" value="F:DNA binding"/>
    <property type="evidence" value="ECO:0007669"/>
    <property type="project" value="UniProtKB-KW"/>
</dbReference>
<dbReference type="InterPro" id="IPR036388">
    <property type="entry name" value="WH-like_DNA-bd_sf"/>
</dbReference>
<dbReference type="AlphaFoldDB" id="A0A238ZNK3"/>
<evidence type="ECO:0000256" key="3">
    <source>
        <dbReference type="ARBA" id="ARBA00023125"/>
    </source>
</evidence>
<dbReference type="InterPro" id="IPR011991">
    <property type="entry name" value="ArsR-like_HTH"/>
</dbReference>
<dbReference type="PROSITE" id="PS50931">
    <property type="entry name" value="HTH_LYSR"/>
    <property type="match status" value="1"/>
</dbReference>
<feature type="region of interest" description="Disordered" evidence="5">
    <location>
        <begin position="295"/>
        <end position="317"/>
    </location>
</feature>
<organism evidence="7 8">
    <name type="scientific">Actinoplanes regularis</name>
    <dbReference type="NCBI Taxonomy" id="52697"/>
    <lineage>
        <taxon>Bacteria</taxon>
        <taxon>Bacillati</taxon>
        <taxon>Actinomycetota</taxon>
        <taxon>Actinomycetes</taxon>
        <taxon>Micromonosporales</taxon>
        <taxon>Micromonosporaceae</taxon>
        <taxon>Actinoplanes</taxon>
    </lineage>
</organism>
<dbReference type="PANTHER" id="PTHR30346">
    <property type="entry name" value="TRANSCRIPTIONAL DUAL REGULATOR HCAR-RELATED"/>
    <property type="match status" value="1"/>
</dbReference>
<protein>
    <submittedName>
        <fullName evidence="7">DNA-binding transcriptional regulator, LysR family</fullName>
    </submittedName>
</protein>
<evidence type="ECO:0000259" key="6">
    <source>
        <dbReference type="PROSITE" id="PS50931"/>
    </source>
</evidence>
<keyword evidence="3 7" id="KW-0238">DNA-binding</keyword>
<keyword evidence="8" id="KW-1185">Reference proteome</keyword>
<proteinExistence type="inferred from homology"/>
<dbReference type="SUPFAM" id="SSF53850">
    <property type="entry name" value="Periplasmic binding protein-like II"/>
    <property type="match status" value="1"/>
</dbReference>
<evidence type="ECO:0000256" key="1">
    <source>
        <dbReference type="ARBA" id="ARBA00009437"/>
    </source>
</evidence>
<dbReference type="Gene3D" id="3.40.190.290">
    <property type="match status" value="1"/>
</dbReference>
<dbReference type="CDD" id="cd00090">
    <property type="entry name" value="HTH_ARSR"/>
    <property type="match status" value="1"/>
</dbReference>
<sequence>MLEIRRLILLRELAIRGTLAAVAEALNFTPSAVSQQLSQLEKETGTVLLRKAGRRVQLTPQAEVLVASVGEVLDTLERAEARLQAAATRVTGTVRVAVFQSAALAFMPAALRVTAARFPDVRVEMVQREPEEALRETWARDFDMVIAEQYPAHAAPHHPGLDRRDLTTDAIRLALPAESESLHPVDSLDSAHRMPWVMEPRGAASRHFAEQLCRQAGFEPDVRYETADLQAHMRLVETGNAVALIPDLVWAGRPTSCRLLTLQGSPRRTIFTAQRLAGAESPAARAFRRLLEQTVKDAPSGGHEGPPGPVTGWPGAR</sequence>
<dbReference type="Pfam" id="PF00126">
    <property type="entry name" value="HTH_1"/>
    <property type="match status" value="1"/>
</dbReference>
<dbReference type="GO" id="GO:0003700">
    <property type="term" value="F:DNA-binding transcription factor activity"/>
    <property type="evidence" value="ECO:0007669"/>
    <property type="project" value="InterPro"/>
</dbReference>
<evidence type="ECO:0000313" key="8">
    <source>
        <dbReference type="Proteomes" id="UP000198415"/>
    </source>
</evidence>
<dbReference type="InterPro" id="IPR000847">
    <property type="entry name" value="LysR_HTH_N"/>
</dbReference>
<dbReference type="RefSeq" id="WP_089294365.1">
    <property type="nucleotide sequence ID" value="NZ_BOMU01000053.1"/>
</dbReference>
<evidence type="ECO:0000256" key="4">
    <source>
        <dbReference type="ARBA" id="ARBA00023163"/>
    </source>
</evidence>
<keyword evidence="4" id="KW-0804">Transcription</keyword>